<evidence type="ECO:0000256" key="12">
    <source>
        <dbReference type="PIRSR" id="PIRSR601461-2"/>
    </source>
</evidence>
<evidence type="ECO:0000256" key="2">
    <source>
        <dbReference type="ARBA" id="ARBA00007447"/>
    </source>
</evidence>
<comment type="similarity">
    <text evidence="2 13">Belongs to the peptidase A1 family.</text>
</comment>
<evidence type="ECO:0000259" key="14">
    <source>
        <dbReference type="PROSITE" id="PS51767"/>
    </source>
</evidence>
<dbReference type="PANTHER" id="PTHR47966">
    <property type="entry name" value="BETA-SITE APP-CLEAVING ENZYME, ISOFORM A-RELATED"/>
    <property type="match status" value="1"/>
</dbReference>
<evidence type="ECO:0000256" key="13">
    <source>
        <dbReference type="RuleBase" id="RU000454"/>
    </source>
</evidence>
<dbReference type="GO" id="GO:0004190">
    <property type="term" value="F:aspartic-type endopeptidase activity"/>
    <property type="evidence" value="ECO:0007669"/>
    <property type="project" value="UniProtKB-KW"/>
</dbReference>
<evidence type="ECO:0000256" key="8">
    <source>
        <dbReference type="ARBA" id="ARBA00023145"/>
    </source>
</evidence>
<feature type="domain" description="Peptidase A1" evidence="14">
    <location>
        <begin position="68"/>
        <end position="378"/>
    </location>
</feature>
<feature type="disulfide bond" evidence="12">
    <location>
        <begin position="99"/>
        <end position="103"/>
    </location>
</feature>
<keyword evidence="3" id="KW-0964">Secreted</keyword>
<gene>
    <name evidence="15" type="ORF">ACOC_LOCUS6591</name>
</gene>
<protein>
    <submittedName>
        <fullName evidence="17">Peptidase A1 domain-containing protein</fullName>
    </submittedName>
</protein>
<keyword evidence="16" id="KW-1185">Reference proteome</keyword>
<comment type="subcellular location">
    <subcellularLocation>
        <location evidence="1">Secreted</location>
    </subcellularLocation>
</comment>
<dbReference type="GO" id="GO:0005764">
    <property type="term" value="C:lysosome"/>
    <property type="evidence" value="ECO:0007669"/>
    <property type="project" value="TreeGrafter"/>
</dbReference>
<name>A0A0R3PNG6_ANGCS</name>
<sequence length="382" mass="41532">MYTAVFVVSVSIATAAVLQHALMWRKPKMMEMIERGDYAAFVKHRNAWRSSSLITTTQRVHSSGDLEFVGNITIGTPAQQFFVLLDTGASNLWVPGSDCDESCGAKHKFGSNSSSTFVGSNTTWSIKYEEGRAKGVLGTDTMKFGGLDEQQLAVPNTTFGLAKHISSDLKKDPADGILGLAFTEPGTSKAVSPLFNAITQNLLDHPVFTVWMQHCGTPLRTPGGLITYGAIDTKNCGPIIAYEPLSSSTYYQFKATIGMGNYTQTKVYEAIADTGTSLIGGPKSVVDLLAKAGGALYNATEDMYIVECNVTHLTLDITIGTNKYRIDPANYVMTANTCYFAIFSIESGGFRPHWILGTPIIRQYCHIFDIGQKRIGFAPSLH</sequence>
<dbReference type="WBParaSite" id="ACOC_0000659001-mRNA-1">
    <property type="protein sequence ID" value="ACOC_0000659001-mRNA-1"/>
    <property type="gene ID" value="ACOC_0000659001"/>
</dbReference>
<dbReference type="OrthoDB" id="5790032at2759"/>
<feature type="active site" evidence="11">
    <location>
        <position position="86"/>
    </location>
</feature>
<evidence type="ECO:0000256" key="10">
    <source>
        <dbReference type="ARBA" id="ARBA00023180"/>
    </source>
</evidence>
<dbReference type="Gene3D" id="2.40.70.10">
    <property type="entry name" value="Acid Proteases"/>
    <property type="match status" value="2"/>
</dbReference>
<dbReference type="InterPro" id="IPR034164">
    <property type="entry name" value="Pepsin-like_dom"/>
</dbReference>
<feature type="active site" evidence="11">
    <location>
        <position position="273"/>
    </location>
</feature>
<reference evidence="15 16" key="2">
    <citation type="submission" date="2018-11" db="EMBL/GenBank/DDBJ databases">
        <authorList>
            <consortium name="Pathogen Informatics"/>
        </authorList>
    </citation>
    <scope>NUCLEOTIDE SEQUENCE [LARGE SCALE GENOMIC DNA]</scope>
    <source>
        <strain evidence="15 16">Costa Rica</strain>
    </source>
</reference>
<dbReference type="PANTHER" id="PTHR47966:SF30">
    <property type="entry name" value="PEPTIDASE A1 DOMAIN-CONTAINING PROTEIN"/>
    <property type="match status" value="1"/>
</dbReference>
<dbReference type="GO" id="GO:0006508">
    <property type="term" value="P:proteolysis"/>
    <property type="evidence" value="ECO:0007669"/>
    <property type="project" value="UniProtKB-KW"/>
</dbReference>
<keyword evidence="7 13" id="KW-0378">Hydrolase</keyword>
<keyword evidence="8" id="KW-0865">Zymogen</keyword>
<evidence type="ECO:0000256" key="6">
    <source>
        <dbReference type="ARBA" id="ARBA00022750"/>
    </source>
</evidence>
<dbReference type="InterPro" id="IPR001461">
    <property type="entry name" value="Aspartic_peptidase_A1"/>
</dbReference>
<dbReference type="SUPFAM" id="SSF50630">
    <property type="entry name" value="Acid proteases"/>
    <property type="match status" value="1"/>
</dbReference>
<evidence type="ECO:0000313" key="17">
    <source>
        <dbReference type="WBParaSite" id="ACOC_0000659001-mRNA-1"/>
    </source>
</evidence>
<dbReference type="EMBL" id="UYYA01003959">
    <property type="protein sequence ID" value="VDM58176.1"/>
    <property type="molecule type" value="Genomic_DNA"/>
</dbReference>
<keyword evidence="10" id="KW-0325">Glycoprotein</keyword>
<dbReference type="InterPro" id="IPR021109">
    <property type="entry name" value="Peptidase_aspartic_dom_sf"/>
</dbReference>
<proteinExistence type="inferred from homology"/>
<keyword evidence="5" id="KW-0732">Signal</keyword>
<evidence type="ECO:0000256" key="1">
    <source>
        <dbReference type="ARBA" id="ARBA00004613"/>
    </source>
</evidence>
<keyword evidence="9 12" id="KW-1015">Disulfide bond</keyword>
<keyword evidence="4 13" id="KW-0645">Protease</keyword>
<dbReference type="InterPro" id="IPR033121">
    <property type="entry name" value="PEPTIDASE_A1"/>
</dbReference>
<keyword evidence="6 13" id="KW-0064">Aspartyl protease</keyword>
<dbReference type="PRINTS" id="PR00792">
    <property type="entry name" value="PEPSIN"/>
</dbReference>
<evidence type="ECO:0000256" key="4">
    <source>
        <dbReference type="ARBA" id="ARBA00022670"/>
    </source>
</evidence>
<evidence type="ECO:0000256" key="5">
    <source>
        <dbReference type="ARBA" id="ARBA00022729"/>
    </source>
</evidence>
<dbReference type="AlphaFoldDB" id="A0A0R3PNG6"/>
<evidence type="ECO:0000256" key="11">
    <source>
        <dbReference type="PIRSR" id="PIRSR601461-1"/>
    </source>
</evidence>
<dbReference type="STRING" id="334426.A0A0R3PNG6"/>
<dbReference type="FunFam" id="2.40.70.10:FF:000058">
    <property type="entry name" value="ASpartyl Protease"/>
    <property type="match status" value="1"/>
</dbReference>
<evidence type="ECO:0000313" key="16">
    <source>
        <dbReference type="Proteomes" id="UP000267027"/>
    </source>
</evidence>
<evidence type="ECO:0000256" key="3">
    <source>
        <dbReference type="ARBA" id="ARBA00022525"/>
    </source>
</evidence>
<evidence type="ECO:0000313" key="15">
    <source>
        <dbReference type="EMBL" id="VDM58176.1"/>
    </source>
</evidence>
<accession>A0A0R3PNG6</accession>
<organism evidence="17">
    <name type="scientific">Angiostrongylus costaricensis</name>
    <name type="common">Nematode worm</name>
    <dbReference type="NCBI Taxonomy" id="334426"/>
    <lineage>
        <taxon>Eukaryota</taxon>
        <taxon>Metazoa</taxon>
        <taxon>Ecdysozoa</taxon>
        <taxon>Nematoda</taxon>
        <taxon>Chromadorea</taxon>
        <taxon>Rhabditida</taxon>
        <taxon>Rhabditina</taxon>
        <taxon>Rhabditomorpha</taxon>
        <taxon>Strongyloidea</taxon>
        <taxon>Metastrongylidae</taxon>
        <taxon>Angiostrongylus</taxon>
    </lineage>
</organism>
<dbReference type="InterPro" id="IPR001969">
    <property type="entry name" value="Aspartic_peptidase_AS"/>
</dbReference>
<evidence type="ECO:0000256" key="7">
    <source>
        <dbReference type="ARBA" id="ARBA00022801"/>
    </source>
</evidence>
<evidence type="ECO:0000256" key="9">
    <source>
        <dbReference type="ARBA" id="ARBA00023157"/>
    </source>
</evidence>
<dbReference type="Pfam" id="PF00026">
    <property type="entry name" value="Asp"/>
    <property type="match status" value="1"/>
</dbReference>
<dbReference type="PROSITE" id="PS00141">
    <property type="entry name" value="ASP_PROTEASE"/>
    <property type="match status" value="1"/>
</dbReference>
<dbReference type="Proteomes" id="UP000267027">
    <property type="component" value="Unassembled WGS sequence"/>
</dbReference>
<dbReference type="GO" id="GO:0005576">
    <property type="term" value="C:extracellular region"/>
    <property type="evidence" value="ECO:0007669"/>
    <property type="project" value="UniProtKB-SubCell"/>
</dbReference>
<dbReference type="CDD" id="cd05471">
    <property type="entry name" value="pepsin_like"/>
    <property type="match status" value="1"/>
</dbReference>
<dbReference type="FunFam" id="2.40.70.10:FF:000008">
    <property type="entry name" value="Cathepsin D"/>
    <property type="match status" value="1"/>
</dbReference>
<reference evidence="17" key="1">
    <citation type="submission" date="2017-02" db="UniProtKB">
        <authorList>
            <consortium name="WormBaseParasite"/>
        </authorList>
    </citation>
    <scope>IDENTIFICATION</scope>
</reference>
<dbReference type="PROSITE" id="PS51767">
    <property type="entry name" value="PEPTIDASE_A1"/>
    <property type="match status" value="1"/>
</dbReference>
<dbReference type="OMA" id="NGVGEYE"/>